<sequence>MASAPKCAESLRWPALDLGSSGTRVPLLSQSDSQANARSYWTAFSRRLFTSSASTRRIFICIRNGFCMSQQTLMSCLRMQLDSPWLPWPASSCPCSSFQREGARN</sequence>
<gene>
    <name evidence="1" type="ORF">PXEA_LOCUS35462</name>
</gene>
<comment type="caution">
    <text evidence="1">The sequence shown here is derived from an EMBL/GenBank/DDBJ whole genome shotgun (WGS) entry which is preliminary data.</text>
</comment>
<protein>
    <submittedName>
        <fullName evidence="1">Uncharacterized protein</fullName>
    </submittedName>
</protein>
<organism evidence="1 2">
    <name type="scientific">Protopolystoma xenopodis</name>
    <dbReference type="NCBI Taxonomy" id="117903"/>
    <lineage>
        <taxon>Eukaryota</taxon>
        <taxon>Metazoa</taxon>
        <taxon>Spiralia</taxon>
        <taxon>Lophotrochozoa</taxon>
        <taxon>Platyhelminthes</taxon>
        <taxon>Monogenea</taxon>
        <taxon>Polyopisthocotylea</taxon>
        <taxon>Polystomatidea</taxon>
        <taxon>Polystomatidae</taxon>
        <taxon>Protopolystoma</taxon>
    </lineage>
</organism>
<dbReference type="AlphaFoldDB" id="A0A448XPW2"/>
<evidence type="ECO:0000313" key="2">
    <source>
        <dbReference type="Proteomes" id="UP000784294"/>
    </source>
</evidence>
<proteinExistence type="predicted"/>
<name>A0A448XPW2_9PLAT</name>
<accession>A0A448XPW2</accession>
<dbReference type="EMBL" id="CAAALY010272180">
    <property type="protein sequence ID" value="VEL42022.1"/>
    <property type="molecule type" value="Genomic_DNA"/>
</dbReference>
<dbReference type="Proteomes" id="UP000784294">
    <property type="component" value="Unassembled WGS sequence"/>
</dbReference>
<keyword evidence="2" id="KW-1185">Reference proteome</keyword>
<reference evidence="1" key="1">
    <citation type="submission" date="2018-11" db="EMBL/GenBank/DDBJ databases">
        <authorList>
            <consortium name="Pathogen Informatics"/>
        </authorList>
    </citation>
    <scope>NUCLEOTIDE SEQUENCE</scope>
</reference>
<evidence type="ECO:0000313" key="1">
    <source>
        <dbReference type="EMBL" id="VEL42022.1"/>
    </source>
</evidence>